<organism evidence="9 10">
    <name type="scientific">Candidatus Polarisedimenticola svalbardensis</name>
    <dbReference type="NCBI Taxonomy" id="2886004"/>
    <lineage>
        <taxon>Bacteria</taxon>
        <taxon>Pseudomonadati</taxon>
        <taxon>Acidobacteriota</taxon>
        <taxon>Candidatus Polarisedimenticolia</taxon>
        <taxon>Candidatus Polarisedimenticolales</taxon>
        <taxon>Candidatus Polarisedimenticolaceae</taxon>
        <taxon>Candidatus Polarisedimenticola</taxon>
    </lineage>
</organism>
<feature type="domain" description="SpoVT-AbrB" evidence="8">
    <location>
        <begin position="5"/>
        <end position="51"/>
    </location>
</feature>
<dbReference type="InterPro" id="IPR007159">
    <property type="entry name" value="SpoVT-AbrB_dom"/>
</dbReference>
<evidence type="ECO:0000259" key="8">
    <source>
        <dbReference type="PROSITE" id="PS51740"/>
    </source>
</evidence>
<keyword evidence="3" id="KW-0677">Repeat</keyword>
<dbReference type="Pfam" id="PF02381">
    <property type="entry name" value="MraZ"/>
    <property type="match status" value="2"/>
</dbReference>
<comment type="similarity">
    <text evidence="7">Belongs to the MraZ family.</text>
</comment>
<evidence type="ECO:0000256" key="5">
    <source>
        <dbReference type="ARBA" id="ARBA00023125"/>
    </source>
</evidence>
<reference evidence="9 10" key="1">
    <citation type="submission" date="2020-08" db="EMBL/GenBank/DDBJ databases">
        <title>Acidobacteriota in marine sediments use diverse sulfur dissimilation pathways.</title>
        <authorList>
            <person name="Wasmund K."/>
        </authorList>
    </citation>
    <scope>NUCLEOTIDE SEQUENCE [LARGE SCALE GENOMIC DNA]</scope>
    <source>
        <strain evidence="9">MAG AM4</strain>
    </source>
</reference>
<comment type="subcellular location">
    <subcellularLocation>
        <location evidence="7">Cytoplasm</location>
        <location evidence="7">Nucleoid</location>
    </subcellularLocation>
</comment>
<dbReference type="PANTHER" id="PTHR34701:SF1">
    <property type="entry name" value="TRANSCRIPTIONAL REGULATOR MRAZ"/>
    <property type="match status" value="1"/>
</dbReference>
<accession>A0A8J6XSL9</accession>
<evidence type="ECO:0000256" key="3">
    <source>
        <dbReference type="ARBA" id="ARBA00022737"/>
    </source>
</evidence>
<sequence>MLRGNFLAKVDDKGRLKLPSKFRSIIEPRFGREFFVTSLDGESIRIYPMEIWVEIEQKLSASSGFKPAIVRFKNRVNYYGQVANMDSQGRVLLHPLVRDKADVSGEVAVLGQQNFLEVWNHGELEKKLESEPLTETDLDNLADLGI</sequence>
<evidence type="ECO:0000256" key="4">
    <source>
        <dbReference type="ARBA" id="ARBA00023015"/>
    </source>
</evidence>
<keyword evidence="2 7" id="KW-0963">Cytoplasm</keyword>
<dbReference type="GO" id="GO:0003700">
    <property type="term" value="F:DNA-binding transcription factor activity"/>
    <property type="evidence" value="ECO:0007669"/>
    <property type="project" value="UniProtKB-UniRule"/>
</dbReference>
<dbReference type="InterPro" id="IPR035642">
    <property type="entry name" value="MraZ_N"/>
</dbReference>
<evidence type="ECO:0000256" key="1">
    <source>
        <dbReference type="ARBA" id="ARBA00013860"/>
    </source>
</evidence>
<dbReference type="EMBL" id="JACXWD010000017">
    <property type="protein sequence ID" value="MBD3867867.1"/>
    <property type="molecule type" value="Genomic_DNA"/>
</dbReference>
<dbReference type="GO" id="GO:2000143">
    <property type="term" value="P:negative regulation of DNA-templated transcription initiation"/>
    <property type="evidence" value="ECO:0007669"/>
    <property type="project" value="TreeGrafter"/>
</dbReference>
<keyword evidence="4 7" id="KW-0805">Transcription regulation</keyword>
<evidence type="ECO:0000313" key="9">
    <source>
        <dbReference type="EMBL" id="MBD3867867.1"/>
    </source>
</evidence>
<evidence type="ECO:0000256" key="6">
    <source>
        <dbReference type="ARBA" id="ARBA00023163"/>
    </source>
</evidence>
<dbReference type="PROSITE" id="PS51740">
    <property type="entry name" value="SPOVT_ABRB"/>
    <property type="match status" value="2"/>
</dbReference>
<dbReference type="InterPro" id="IPR003444">
    <property type="entry name" value="MraZ"/>
</dbReference>
<gene>
    <name evidence="7" type="primary">mraZ</name>
    <name evidence="9" type="ORF">IFK94_07075</name>
</gene>
<dbReference type="InterPro" id="IPR038619">
    <property type="entry name" value="MraZ_sf"/>
</dbReference>
<dbReference type="HAMAP" id="MF_01008">
    <property type="entry name" value="MraZ"/>
    <property type="match status" value="1"/>
</dbReference>
<keyword evidence="5 7" id="KW-0238">DNA-binding</keyword>
<feature type="domain" description="SpoVT-AbrB" evidence="8">
    <location>
        <begin position="80"/>
        <end position="123"/>
    </location>
</feature>
<protein>
    <recommendedName>
        <fullName evidence="1 7">Transcriptional regulator MraZ</fullName>
    </recommendedName>
</protein>
<comment type="subunit">
    <text evidence="7">Forms oligomers.</text>
</comment>
<keyword evidence="6 7" id="KW-0804">Transcription</keyword>
<dbReference type="CDD" id="cd16321">
    <property type="entry name" value="MraZ_C"/>
    <property type="match status" value="1"/>
</dbReference>
<dbReference type="Proteomes" id="UP000648239">
    <property type="component" value="Unassembled WGS sequence"/>
</dbReference>
<proteinExistence type="inferred from homology"/>
<dbReference type="InterPro" id="IPR020603">
    <property type="entry name" value="MraZ_dom"/>
</dbReference>
<dbReference type="InterPro" id="IPR037914">
    <property type="entry name" value="SpoVT-AbrB_sf"/>
</dbReference>
<dbReference type="InterPro" id="IPR035644">
    <property type="entry name" value="MraZ_C"/>
</dbReference>
<evidence type="ECO:0000256" key="2">
    <source>
        <dbReference type="ARBA" id="ARBA00022490"/>
    </source>
</evidence>
<evidence type="ECO:0000313" key="10">
    <source>
        <dbReference type="Proteomes" id="UP000648239"/>
    </source>
</evidence>
<dbReference type="GO" id="GO:0005737">
    <property type="term" value="C:cytoplasm"/>
    <property type="evidence" value="ECO:0007669"/>
    <property type="project" value="UniProtKB-UniRule"/>
</dbReference>
<dbReference type="CDD" id="cd16320">
    <property type="entry name" value="MraZ_N"/>
    <property type="match status" value="1"/>
</dbReference>
<evidence type="ECO:0000256" key="7">
    <source>
        <dbReference type="HAMAP-Rule" id="MF_01008"/>
    </source>
</evidence>
<dbReference type="GO" id="GO:0009295">
    <property type="term" value="C:nucleoid"/>
    <property type="evidence" value="ECO:0007669"/>
    <property type="project" value="UniProtKB-SubCell"/>
</dbReference>
<dbReference type="SUPFAM" id="SSF89447">
    <property type="entry name" value="AbrB/MazE/MraZ-like"/>
    <property type="match status" value="1"/>
</dbReference>
<comment type="caution">
    <text evidence="9">The sequence shown here is derived from an EMBL/GenBank/DDBJ whole genome shotgun (WGS) entry which is preliminary data.</text>
</comment>
<dbReference type="GO" id="GO:0000976">
    <property type="term" value="F:transcription cis-regulatory region binding"/>
    <property type="evidence" value="ECO:0007669"/>
    <property type="project" value="TreeGrafter"/>
</dbReference>
<dbReference type="AlphaFoldDB" id="A0A8J6XSL9"/>
<name>A0A8J6XSL9_9BACT</name>
<dbReference type="Gene3D" id="3.40.1550.20">
    <property type="entry name" value="Transcriptional regulator MraZ domain"/>
    <property type="match status" value="1"/>
</dbReference>
<dbReference type="PANTHER" id="PTHR34701">
    <property type="entry name" value="TRANSCRIPTIONAL REGULATOR MRAZ"/>
    <property type="match status" value="1"/>
</dbReference>